<sequence length="79" mass="8620">MRVKVNPACTPFRPLSWGLGRGACPEAEIRVPLGPLGASTEKTGKRCWREVAGGVFKTLPSPPPPRQHRTDLRSGKTTR</sequence>
<organism evidence="2">
    <name type="scientific">Marchantia polymorpha subsp. ruderalis</name>
    <dbReference type="NCBI Taxonomy" id="1480154"/>
    <lineage>
        <taxon>Eukaryota</taxon>
        <taxon>Viridiplantae</taxon>
        <taxon>Streptophyta</taxon>
        <taxon>Embryophyta</taxon>
        <taxon>Marchantiophyta</taxon>
        <taxon>Marchantiopsida</taxon>
        <taxon>Marchantiidae</taxon>
        <taxon>Marchantiales</taxon>
        <taxon>Marchantiaceae</taxon>
        <taxon>Marchantia</taxon>
    </lineage>
</organism>
<dbReference type="EMBL" id="AP019882">
    <property type="protein sequence ID" value="BBN20675.1"/>
    <property type="molecule type" value="Genomic_DNA"/>
</dbReference>
<name>A0A679DYS1_MARPO</name>
<reference evidence="2" key="1">
    <citation type="journal article" date="2019" name="Curr. Biol.">
        <title>Chromatin organization in early land plants reveals an ancestral association between H3K27me3, transposons, and constitutive heterochromatin.</title>
        <authorList>
            <person name="Montgomery S.A."/>
            <person name="Tanizawa Y."/>
            <person name="Galik B."/>
            <person name="Wang N."/>
            <person name="Ito T."/>
            <person name="Mochizuki T."/>
            <person name="Akimcheva S."/>
            <person name="Bowman J."/>
            <person name="Cognat V."/>
            <person name="Drouard L."/>
            <person name="Ekker H."/>
            <person name="Houng S."/>
            <person name="Kohchi T."/>
            <person name="Lin S."/>
            <person name="Liu L.D."/>
            <person name="Nakamura Y."/>
            <person name="Valeeva L.R."/>
            <person name="Shakirov E.V."/>
            <person name="Shippen D.E."/>
            <person name="Wei W."/>
            <person name="Yagura M."/>
            <person name="Yamaoka S."/>
            <person name="Yamato K.T."/>
            <person name="Liu C."/>
            <person name="Berger F."/>
        </authorList>
    </citation>
    <scope>NUCLEOTIDE SEQUENCE</scope>
    <source>
        <strain evidence="2">Tak-1</strain>
    </source>
</reference>
<evidence type="ECO:0000256" key="1">
    <source>
        <dbReference type="SAM" id="MobiDB-lite"/>
    </source>
</evidence>
<gene>
    <name evidence="2" type="ORF">Mp_zg00060</name>
</gene>
<feature type="region of interest" description="Disordered" evidence="1">
    <location>
        <begin position="55"/>
        <end position="79"/>
    </location>
</feature>
<feature type="compositionally biased region" description="Basic and acidic residues" evidence="1">
    <location>
        <begin position="68"/>
        <end position="79"/>
    </location>
</feature>
<protein>
    <submittedName>
        <fullName evidence="2">Uncharacterized protein</fullName>
    </submittedName>
</protein>
<evidence type="ECO:0000313" key="2">
    <source>
        <dbReference type="EMBL" id="BBN20675.1"/>
    </source>
</evidence>
<proteinExistence type="predicted"/>
<dbReference type="AlphaFoldDB" id="A0A679DYS1"/>
<accession>A0A679DYS1</accession>